<organism evidence="1 2">
    <name type="scientific">Rhizobium tubonense</name>
    <dbReference type="NCBI Taxonomy" id="484088"/>
    <lineage>
        <taxon>Bacteria</taxon>
        <taxon>Pseudomonadati</taxon>
        <taxon>Pseudomonadota</taxon>
        <taxon>Alphaproteobacteria</taxon>
        <taxon>Hyphomicrobiales</taxon>
        <taxon>Rhizobiaceae</taxon>
        <taxon>Rhizobium/Agrobacterium group</taxon>
        <taxon>Rhizobium</taxon>
    </lineage>
</organism>
<keyword evidence="2" id="KW-1185">Reference proteome</keyword>
<dbReference type="Pfam" id="PF10931">
    <property type="entry name" value="DUF2735"/>
    <property type="match status" value="1"/>
</dbReference>
<name>A0A2W4CM72_9HYPH</name>
<dbReference type="OrthoDB" id="8001436at2"/>
<sequence>MTMNTHRDTAKIYQFPVGGRANIARGDGKFTVEAPPVHVCDTGSWYHQAAVLEAEKPRKP</sequence>
<reference evidence="1 2" key="1">
    <citation type="journal article" date="2018" name="Sci. Rep.">
        <title>Rhizobium tumorigenes sp. nov., a novel plant tumorigenic bacterium isolated from cane gall tumors on thornless blackberry.</title>
        <authorList>
            <person name="Kuzmanovi N."/>
            <person name="Smalla K."/>
            <person name="Gronow S."/>
            <person name="PuBawska J."/>
        </authorList>
    </citation>
    <scope>NUCLEOTIDE SEQUENCE [LARGE SCALE GENOMIC DNA]</scope>
    <source>
        <strain evidence="1 2">CCBAU 85046</strain>
    </source>
</reference>
<dbReference type="AlphaFoldDB" id="A0A2W4CM72"/>
<dbReference type="Proteomes" id="UP000248925">
    <property type="component" value="Unassembled WGS sequence"/>
</dbReference>
<proteinExistence type="predicted"/>
<gene>
    <name evidence="1" type="ORF">CPY51_18305</name>
</gene>
<protein>
    <submittedName>
        <fullName evidence="1">Glutamine synthetase</fullName>
    </submittedName>
</protein>
<comment type="caution">
    <text evidence="1">The sequence shown here is derived from an EMBL/GenBank/DDBJ whole genome shotgun (WGS) entry which is preliminary data.</text>
</comment>
<accession>A0A2W4CM72</accession>
<evidence type="ECO:0000313" key="2">
    <source>
        <dbReference type="Proteomes" id="UP000248925"/>
    </source>
</evidence>
<dbReference type="InterPro" id="IPR021232">
    <property type="entry name" value="DUF2735"/>
</dbReference>
<dbReference type="RefSeq" id="WP_111161674.1">
    <property type="nucleotide sequence ID" value="NZ_PCDP01000038.1"/>
</dbReference>
<dbReference type="EMBL" id="PCDP01000038">
    <property type="protein sequence ID" value="PZM12058.1"/>
    <property type="molecule type" value="Genomic_DNA"/>
</dbReference>
<evidence type="ECO:0000313" key="1">
    <source>
        <dbReference type="EMBL" id="PZM12058.1"/>
    </source>
</evidence>